<keyword evidence="7 8" id="KW-0472">Membrane</keyword>
<name>H5SC66_9BACT</name>
<feature type="transmembrane region" description="Helical" evidence="8">
    <location>
        <begin position="26"/>
        <end position="49"/>
    </location>
</feature>
<evidence type="ECO:0000256" key="8">
    <source>
        <dbReference type="SAM" id="Phobius"/>
    </source>
</evidence>
<dbReference type="InterPro" id="IPR004680">
    <property type="entry name" value="Cit_transptr-like_dom"/>
</dbReference>
<evidence type="ECO:0000256" key="5">
    <source>
        <dbReference type="ARBA" id="ARBA00022692"/>
    </source>
</evidence>
<feature type="transmembrane region" description="Helical" evidence="8">
    <location>
        <begin position="367"/>
        <end position="392"/>
    </location>
</feature>
<reference evidence="10" key="2">
    <citation type="journal article" date="2012" name="PLoS ONE">
        <title>A Deeply Branching Thermophilic Bacterium with an Ancient Acetyl-CoA Pathway Dominates a Subsurface Ecosystem.</title>
        <authorList>
            <person name="Takami H."/>
            <person name="Noguchi H."/>
            <person name="Takaki Y."/>
            <person name="Uchiyama I."/>
            <person name="Toyoda A."/>
            <person name="Nishi S."/>
            <person name="Chee G.-J."/>
            <person name="Arai W."/>
            <person name="Nunoura T."/>
            <person name="Itoh T."/>
            <person name="Hattori M."/>
            <person name="Takai K."/>
        </authorList>
    </citation>
    <scope>NUCLEOTIDE SEQUENCE</scope>
</reference>
<feature type="domain" description="Citrate transporter-like" evidence="9">
    <location>
        <begin position="16"/>
        <end position="374"/>
    </location>
</feature>
<feature type="transmembrane region" description="Helical" evidence="8">
    <location>
        <begin position="56"/>
        <end position="77"/>
    </location>
</feature>
<evidence type="ECO:0000256" key="1">
    <source>
        <dbReference type="ARBA" id="ARBA00004651"/>
    </source>
</evidence>
<keyword evidence="6 8" id="KW-1133">Transmembrane helix</keyword>
<evidence type="ECO:0000256" key="3">
    <source>
        <dbReference type="ARBA" id="ARBA00022448"/>
    </source>
</evidence>
<dbReference type="AlphaFoldDB" id="H5SC66"/>
<comment type="subcellular location">
    <subcellularLocation>
        <location evidence="1">Cell membrane</location>
        <topology evidence="1">Multi-pass membrane protein</topology>
    </subcellularLocation>
</comment>
<keyword evidence="5 8" id="KW-0812">Transmembrane</keyword>
<feature type="transmembrane region" description="Helical" evidence="8">
    <location>
        <begin position="324"/>
        <end position="346"/>
    </location>
</feature>
<dbReference type="InterPro" id="IPR000802">
    <property type="entry name" value="Arsenical_pump_ArsB"/>
</dbReference>
<feature type="transmembrane region" description="Helical" evidence="8">
    <location>
        <begin position="5"/>
        <end position="20"/>
    </location>
</feature>
<evidence type="ECO:0000256" key="6">
    <source>
        <dbReference type="ARBA" id="ARBA00022989"/>
    </source>
</evidence>
<dbReference type="InterPro" id="IPR051475">
    <property type="entry name" value="Diverse_Ion_Transporter"/>
</dbReference>
<feature type="transmembrane region" description="Helical" evidence="8">
    <location>
        <begin position="177"/>
        <end position="202"/>
    </location>
</feature>
<evidence type="ECO:0000256" key="2">
    <source>
        <dbReference type="ARBA" id="ARBA00009843"/>
    </source>
</evidence>
<feature type="transmembrane region" description="Helical" evidence="8">
    <location>
        <begin position="412"/>
        <end position="434"/>
    </location>
</feature>
<reference evidence="10" key="1">
    <citation type="journal article" date="2005" name="Environ. Microbiol.">
        <title>Genetic and functional properties of uncultivated thermophilic crenarchaeotes from a subsurface gold mine as revealed by analysis of genome fragments.</title>
        <authorList>
            <person name="Nunoura T."/>
            <person name="Hirayama H."/>
            <person name="Takami H."/>
            <person name="Oida H."/>
            <person name="Nishi S."/>
            <person name="Shimamura S."/>
            <person name="Suzuki Y."/>
            <person name="Inagaki F."/>
            <person name="Takai K."/>
            <person name="Nealson K.H."/>
            <person name="Horikoshi K."/>
        </authorList>
    </citation>
    <scope>NUCLEOTIDE SEQUENCE</scope>
</reference>
<feature type="transmembrane region" description="Helical" evidence="8">
    <location>
        <begin position="223"/>
        <end position="241"/>
    </location>
</feature>
<evidence type="ECO:0000256" key="4">
    <source>
        <dbReference type="ARBA" id="ARBA00022475"/>
    </source>
</evidence>
<dbReference type="EMBL" id="AP011666">
    <property type="protein sequence ID" value="BAL53752.1"/>
    <property type="molecule type" value="Genomic_DNA"/>
</dbReference>
<keyword evidence="3" id="KW-0813">Transport</keyword>
<dbReference type="PANTHER" id="PTHR43568">
    <property type="entry name" value="P PROTEIN"/>
    <property type="match status" value="1"/>
</dbReference>
<evidence type="ECO:0000313" key="10">
    <source>
        <dbReference type="EMBL" id="BAL53752.1"/>
    </source>
</evidence>
<dbReference type="GO" id="GO:0005886">
    <property type="term" value="C:plasma membrane"/>
    <property type="evidence" value="ECO:0007669"/>
    <property type="project" value="UniProtKB-SubCell"/>
</dbReference>
<protein>
    <submittedName>
        <fullName evidence="10">Arsenical pump membrane protein</fullName>
    </submittedName>
</protein>
<accession>H5SC66</accession>
<feature type="transmembrane region" description="Helical" evidence="8">
    <location>
        <begin position="97"/>
        <end position="130"/>
    </location>
</feature>
<dbReference type="GO" id="GO:0015105">
    <property type="term" value="F:arsenite transmembrane transporter activity"/>
    <property type="evidence" value="ECO:0007669"/>
    <property type="project" value="InterPro"/>
</dbReference>
<dbReference type="PRINTS" id="PR00758">
    <property type="entry name" value="ARSENICPUMP"/>
</dbReference>
<feature type="transmembrane region" description="Helical" evidence="8">
    <location>
        <begin position="287"/>
        <end position="304"/>
    </location>
</feature>
<dbReference type="Pfam" id="PF03600">
    <property type="entry name" value="CitMHS"/>
    <property type="match status" value="1"/>
</dbReference>
<sequence>MDRYIALAVFIAAYSFFVLFPKHRSWVAVSGALVLMLTGVVSPALVFFGEGGKESLISWNVMGIFVGTLILADLFIWSRVPHYVAERLVNRSRSVCWAMVKVCAFSGFLSIFAENVAVVLIVAPIAFALAEKLKTSPVPLIIGVTISSNLQGTATLIGDPASMIFAEYANASFNDFFWYKGQGLGVFFAIQFGFLTSLPVLYWTFRHLNQKVELVAEEKVLSWGPTIFLATMIGALAMASSLQAHDLLGAICMIWGLGGLIWYELLGRNDRERFPDTPWKILKRLDWDSALFLMGVFTLVGALVEKGWIDLFADWLKGVLGANILVSYIVIIFLSMLVSAFVDNIPYLMAMIPLVMKLAAPGAGQEALLFGLLIAASLGGNITPIGASANIVGAGQLRQRGYILGFGEFGRIGLPFTLAATIPAAIFLYLLWVIL</sequence>
<gene>
    <name evidence="10" type="ORF">HGMM_F08F07C11</name>
</gene>
<proteinExistence type="inferred from homology"/>
<organism evidence="10">
    <name type="scientific">uncultured Acetothermia bacterium</name>
    <dbReference type="NCBI Taxonomy" id="236499"/>
    <lineage>
        <taxon>Bacteria</taxon>
        <taxon>Candidatus Bipolaricaulota</taxon>
        <taxon>environmental samples</taxon>
    </lineage>
</organism>
<dbReference type="PANTHER" id="PTHR43568:SF1">
    <property type="entry name" value="P PROTEIN"/>
    <property type="match status" value="1"/>
</dbReference>
<evidence type="ECO:0000256" key="7">
    <source>
        <dbReference type="ARBA" id="ARBA00023136"/>
    </source>
</evidence>
<keyword evidence="4" id="KW-1003">Cell membrane</keyword>
<evidence type="ECO:0000259" key="9">
    <source>
        <dbReference type="Pfam" id="PF03600"/>
    </source>
</evidence>
<comment type="similarity">
    <text evidence="2">Belongs to the CitM (TC 2.A.11) transporter family.</text>
</comment>
<feature type="transmembrane region" description="Helical" evidence="8">
    <location>
        <begin position="247"/>
        <end position="266"/>
    </location>
</feature>